<protein>
    <submittedName>
        <fullName evidence="1">Uncharacterized protein</fullName>
    </submittedName>
</protein>
<gene>
    <name evidence="1" type="ORF">FMAN_11884</name>
</gene>
<proteinExistence type="predicted"/>
<dbReference type="RefSeq" id="XP_041690069.1">
    <property type="nucleotide sequence ID" value="XM_041824606.1"/>
</dbReference>
<reference evidence="2" key="1">
    <citation type="journal article" date="2016" name="Genome Biol. Evol.">
        <title>Comparative 'omics' of the Fusarium fujikuroi species complex highlights differences in genetic potential and metabolite synthesis.</title>
        <authorList>
            <person name="Niehaus E.-M."/>
            <person name="Muensterkoetter M."/>
            <person name="Proctor R.H."/>
            <person name="Brown D.W."/>
            <person name="Sharon A."/>
            <person name="Idan Y."/>
            <person name="Oren-Young L."/>
            <person name="Sieber C.M."/>
            <person name="Novak O."/>
            <person name="Pencik A."/>
            <person name="Tarkowska D."/>
            <person name="Hromadova K."/>
            <person name="Freeman S."/>
            <person name="Maymon M."/>
            <person name="Elazar M."/>
            <person name="Youssef S.A."/>
            <person name="El-Shabrawy E.S.M."/>
            <person name="Shalaby A.B.A."/>
            <person name="Houterman P."/>
            <person name="Brock N.L."/>
            <person name="Burkhardt I."/>
            <person name="Tsavkelova E.A."/>
            <person name="Dickschat J.S."/>
            <person name="Galuszka P."/>
            <person name="Gueldener U."/>
            <person name="Tudzynski B."/>
        </authorList>
    </citation>
    <scope>NUCLEOTIDE SEQUENCE [LARGE SCALE GENOMIC DNA]</scope>
    <source>
        <strain evidence="2">MRC7560</strain>
    </source>
</reference>
<dbReference type="AlphaFoldDB" id="A0A1L7U7R6"/>
<dbReference type="VEuPathDB" id="FungiDB:FMAN_11884"/>
<dbReference type="Proteomes" id="UP000184255">
    <property type="component" value="Unassembled WGS sequence"/>
</dbReference>
<comment type="caution">
    <text evidence="1">The sequence shown here is derived from an EMBL/GenBank/DDBJ whole genome shotgun (WGS) entry which is preliminary data.</text>
</comment>
<dbReference type="EMBL" id="FCQH01000018">
    <property type="protein sequence ID" value="CVL06788.1"/>
    <property type="molecule type" value="Genomic_DNA"/>
</dbReference>
<organism evidence="1 2">
    <name type="scientific">Fusarium mangiferae</name>
    <name type="common">Mango malformation disease fungus</name>
    <dbReference type="NCBI Taxonomy" id="192010"/>
    <lineage>
        <taxon>Eukaryota</taxon>
        <taxon>Fungi</taxon>
        <taxon>Dikarya</taxon>
        <taxon>Ascomycota</taxon>
        <taxon>Pezizomycotina</taxon>
        <taxon>Sordariomycetes</taxon>
        <taxon>Hypocreomycetidae</taxon>
        <taxon>Hypocreales</taxon>
        <taxon>Nectriaceae</taxon>
        <taxon>Fusarium</taxon>
        <taxon>Fusarium fujikuroi species complex</taxon>
    </lineage>
</organism>
<evidence type="ECO:0000313" key="1">
    <source>
        <dbReference type="EMBL" id="CVL06788.1"/>
    </source>
</evidence>
<keyword evidence="2" id="KW-1185">Reference proteome</keyword>
<dbReference type="GeneID" id="65091134"/>
<sequence>MTNYSLLVKIQGQRAIQQLSQQGNKLCLAFGVENGEPKVIASSSNLAPNIQIRWNDDYAMAASQSNFMQGAYVEASTDLSPIRPGQTYTLSPDFQGSVNDGGPQGGFRFKNQADRASPVIYRTMGFDKAPIYVGSSQIPRGASQDIKLNNKVTVWFGSDGQTGTMIDGIYAQSIQIDMSQRTNAVVNFGDDFRWSLEQ</sequence>
<accession>A0A1L7U7R6</accession>
<evidence type="ECO:0000313" key="2">
    <source>
        <dbReference type="Proteomes" id="UP000184255"/>
    </source>
</evidence>
<name>A0A1L7U7R6_FUSMA</name>